<reference evidence="1 2" key="1">
    <citation type="journal article" date="2018" name="G3 (Bethesda)">
        <title>Phylogenetic and Phylogenomic Definition of Rhizopus Species.</title>
        <authorList>
            <person name="Gryganskyi A.P."/>
            <person name="Golan J."/>
            <person name="Dolatabadi S."/>
            <person name="Mondo S."/>
            <person name="Robb S."/>
            <person name="Idnurm A."/>
            <person name="Muszewska A."/>
            <person name="Steczkiewicz K."/>
            <person name="Masonjones S."/>
            <person name="Liao H.L."/>
            <person name="Gajdeczka M.T."/>
            <person name="Anike F."/>
            <person name="Vuek A."/>
            <person name="Anishchenko I.M."/>
            <person name="Voigt K."/>
            <person name="de Hoog G.S."/>
            <person name="Smith M.E."/>
            <person name="Heitman J."/>
            <person name="Vilgalys R."/>
            <person name="Stajich J.E."/>
        </authorList>
    </citation>
    <scope>NUCLEOTIDE SEQUENCE [LARGE SCALE GENOMIC DNA]</scope>
    <source>
        <strain evidence="1 2">CBS 357.93</strain>
    </source>
</reference>
<dbReference type="OrthoDB" id="2245662at2759"/>
<feature type="non-terminal residue" evidence="1">
    <location>
        <position position="1"/>
    </location>
</feature>
<evidence type="ECO:0000313" key="2">
    <source>
        <dbReference type="Proteomes" id="UP000252139"/>
    </source>
</evidence>
<keyword evidence="2" id="KW-1185">Reference proteome</keyword>
<comment type="caution">
    <text evidence="1">The sequence shown here is derived from an EMBL/GenBank/DDBJ whole genome shotgun (WGS) entry which is preliminary data.</text>
</comment>
<sequence>LYGARISLTLLAKSVLKEDGLTFSFAREEFLVDGSYFIHYHAQSRVILLEIQPNVTSISLKRSIKKCLEVQNDIDVQLFLILLCTDKIPLSVMLLPDLQSPL</sequence>
<accession>A0A367JPY9</accession>
<dbReference type="Proteomes" id="UP000252139">
    <property type="component" value="Unassembled WGS sequence"/>
</dbReference>
<proteinExistence type="predicted"/>
<organism evidence="1 2">
    <name type="scientific">Rhizopus azygosporus</name>
    <name type="common">Rhizopus microsporus var. azygosporus</name>
    <dbReference type="NCBI Taxonomy" id="86630"/>
    <lineage>
        <taxon>Eukaryota</taxon>
        <taxon>Fungi</taxon>
        <taxon>Fungi incertae sedis</taxon>
        <taxon>Mucoromycota</taxon>
        <taxon>Mucoromycotina</taxon>
        <taxon>Mucoromycetes</taxon>
        <taxon>Mucorales</taxon>
        <taxon>Mucorineae</taxon>
        <taxon>Rhizopodaceae</taxon>
        <taxon>Rhizopus</taxon>
    </lineage>
</organism>
<evidence type="ECO:0000313" key="1">
    <source>
        <dbReference type="EMBL" id="RCH91761.1"/>
    </source>
</evidence>
<name>A0A367JPY9_RHIAZ</name>
<dbReference type="AlphaFoldDB" id="A0A367JPY9"/>
<protein>
    <submittedName>
        <fullName evidence="1">Uncharacterized protein</fullName>
    </submittedName>
</protein>
<dbReference type="EMBL" id="PJQL01000924">
    <property type="protein sequence ID" value="RCH91761.1"/>
    <property type="molecule type" value="Genomic_DNA"/>
</dbReference>
<gene>
    <name evidence="1" type="ORF">CU097_001823</name>
</gene>